<gene>
    <name evidence="8" type="ORF">NV36_12285</name>
</gene>
<name>A0A0A2GWD3_9FLAO</name>
<dbReference type="PROSITE" id="PS00624">
    <property type="entry name" value="GMC_OXRED_2"/>
    <property type="match status" value="1"/>
</dbReference>
<keyword evidence="3" id="KW-0285">Flavoprotein</keyword>
<feature type="binding site" evidence="6">
    <location>
        <position position="215"/>
    </location>
    <ligand>
        <name>FAD</name>
        <dbReference type="ChEBI" id="CHEBI:57692"/>
    </ligand>
</feature>
<dbReference type="SUPFAM" id="SSF51905">
    <property type="entry name" value="FAD/NAD(P)-binding domain"/>
    <property type="match status" value="1"/>
</dbReference>
<dbReference type="PANTHER" id="PTHR11552">
    <property type="entry name" value="GLUCOSE-METHANOL-CHOLINE GMC OXIDOREDUCTASE"/>
    <property type="match status" value="1"/>
</dbReference>
<dbReference type="PIRSF" id="PIRSF000137">
    <property type="entry name" value="Alcohol_oxidase"/>
    <property type="match status" value="1"/>
</dbReference>
<evidence type="ECO:0000256" key="1">
    <source>
        <dbReference type="ARBA" id="ARBA00001974"/>
    </source>
</evidence>
<dbReference type="InterPro" id="IPR007867">
    <property type="entry name" value="GMC_OxRtase_C"/>
</dbReference>
<dbReference type="InterPro" id="IPR036188">
    <property type="entry name" value="FAD/NAD-bd_sf"/>
</dbReference>
<comment type="caution">
    <text evidence="8">The sequence shown here is derived from an EMBL/GenBank/DDBJ whole genome shotgun (WGS) entry which is preliminary data.</text>
</comment>
<comment type="similarity">
    <text evidence="2">Belongs to the GMC oxidoreductase family.</text>
</comment>
<evidence type="ECO:0000256" key="3">
    <source>
        <dbReference type="ARBA" id="ARBA00022630"/>
    </source>
</evidence>
<feature type="active site" description="Proton acceptor" evidence="5">
    <location>
        <position position="507"/>
    </location>
</feature>
<dbReference type="Gene3D" id="3.50.50.60">
    <property type="entry name" value="FAD/NAD(P)-binding domain"/>
    <property type="match status" value="1"/>
</dbReference>
<dbReference type="Proteomes" id="UP000030140">
    <property type="component" value="Unassembled WGS sequence"/>
</dbReference>
<dbReference type="Pfam" id="PF05199">
    <property type="entry name" value="GMC_oxred_C"/>
    <property type="match status" value="1"/>
</dbReference>
<dbReference type="GO" id="GO:0016614">
    <property type="term" value="F:oxidoreductase activity, acting on CH-OH group of donors"/>
    <property type="evidence" value="ECO:0007669"/>
    <property type="project" value="InterPro"/>
</dbReference>
<dbReference type="GO" id="GO:0050660">
    <property type="term" value="F:flavin adenine dinucleotide binding"/>
    <property type="evidence" value="ECO:0007669"/>
    <property type="project" value="InterPro"/>
</dbReference>
<dbReference type="RefSeq" id="WP_035327659.1">
    <property type="nucleotide sequence ID" value="NZ_CP015125.1"/>
</dbReference>
<evidence type="ECO:0000313" key="8">
    <source>
        <dbReference type="EMBL" id="KGO07537.1"/>
    </source>
</evidence>
<evidence type="ECO:0000259" key="7">
    <source>
        <dbReference type="PROSITE" id="PS00624"/>
    </source>
</evidence>
<evidence type="ECO:0000256" key="5">
    <source>
        <dbReference type="PIRSR" id="PIRSR000137-1"/>
    </source>
</evidence>
<evidence type="ECO:0000256" key="4">
    <source>
        <dbReference type="ARBA" id="ARBA00022827"/>
    </source>
</evidence>
<keyword evidence="9" id="KW-1185">Reference proteome</keyword>
<accession>A0A0A2GWD3</accession>
<feature type="active site" description="Proton donor" evidence="5">
    <location>
        <position position="463"/>
    </location>
</feature>
<evidence type="ECO:0000313" key="9">
    <source>
        <dbReference type="Proteomes" id="UP000030140"/>
    </source>
</evidence>
<dbReference type="OrthoDB" id="9785276at2"/>
<evidence type="ECO:0000256" key="2">
    <source>
        <dbReference type="ARBA" id="ARBA00010790"/>
    </source>
</evidence>
<dbReference type="InterPro" id="IPR012132">
    <property type="entry name" value="GMC_OxRdtase"/>
</dbReference>
<evidence type="ECO:0000256" key="6">
    <source>
        <dbReference type="PIRSR" id="PIRSR000137-2"/>
    </source>
</evidence>
<proteinExistence type="inferred from homology"/>
<dbReference type="PATRIC" id="fig|1300343.5.peg.1346"/>
<sequence length="526" mass="58108">MDSTLDYIVVGGGTAGPVVAARLTENPENSVLLIEAGKENTKEASGYVNGAGQMWEKDTNWGFNSTPQKELYGREIMQPRGKLIGGSAAINIGSWSRGTAKNYNSWNLEGWDWETVLKWYLKIEDSDKGENEYRGVAGPMKLETTPEGSYMTQIFKQASVEVGIGSTKDMNGSDNEGFDIWQTIFKNGRRHNTIQNYLDNARLRSNLTIQTESYVSKVIIEDGKAVGVKYFYNGAYHTIRANKEVILCAGTFATPKILMLSGIGPAEFLNDLKIKVEKDLPGVGENLADHLRTDIGVTAPDNVGFSLRANPEDVKQLLEWRRTGYGPLAVAENTSAAFFKTTHDVPVADMELMFNINAPVQWGSAPPKNAGYHIDVGFVQPKSRGTVRLASADPKDTILINPNYLADERDMETYIKGVRKALDFFETKALKPFTDHNTMSLKVDATDSEIEDYIRNKAESIYHPIGTAKMGNDEDPMAVVNEKLQVRGIKNLRIADASVIPDLISGHTMAPTILIAERAAHFINNE</sequence>
<feature type="domain" description="Glucose-methanol-choline oxidoreductase N-terminal" evidence="7">
    <location>
        <begin position="250"/>
        <end position="264"/>
    </location>
</feature>
<dbReference type="AlphaFoldDB" id="A0A0A2GWD3"/>
<dbReference type="SUPFAM" id="SSF54373">
    <property type="entry name" value="FAD-linked reductases, C-terminal domain"/>
    <property type="match status" value="1"/>
</dbReference>
<dbReference type="Gene3D" id="3.30.560.10">
    <property type="entry name" value="Glucose Oxidase, domain 3"/>
    <property type="match status" value="1"/>
</dbReference>
<keyword evidence="4 6" id="KW-0274">FAD</keyword>
<dbReference type="PANTHER" id="PTHR11552:SF147">
    <property type="entry name" value="CHOLINE DEHYDROGENASE, MITOCHONDRIAL"/>
    <property type="match status" value="1"/>
</dbReference>
<dbReference type="InterPro" id="IPR000172">
    <property type="entry name" value="GMC_OxRdtase_N"/>
</dbReference>
<protein>
    <recommendedName>
        <fullName evidence="7">Glucose-methanol-choline oxidoreductase N-terminal domain-containing protein</fullName>
    </recommendedName>
</protein>
<dbReference type="EMBL" id="JSAQ01000001">
    <property type="protein sequence ID" value="KGO07537.1"/>
    <property type="molecule type" value="Genomic_DNA"/>
</dbReference>
<organism evidence="8 9">
    <name type="scientific">Dokdonia donghaensis DSW-1</name>
    <dbReference type="NCBI Taxonomy" id="1300343"/>
    <lineage>
        <taxon>Bacteria</taxon>
        <taxon>Pseudomonadati</taxon>
        <taxon>Bacteroidota</taxon>
        <taxon>Flavobacteriia</taxon>
        <taxon>Flavobacteriales</taxon>
        <taxon>Flavobacteriaceae</taxon>
        <taxon>Dokdonia</taxon>
    </lineage>
</organism>
<comment type="cofactor">
    <cofactor evidence="1 6">
        <name>FAD</name>
        <dbReference type="ChEBI" id="CHEBI:57692"/>
    </cofactor>
</comment>
<dbReference type="Pfam" id="PF00732">
    <property type="entry name" value="GMC_oxred_N"/>
    <property type="match status" value="1"/>
</dbReference>
<dbReference type="KEGG" id="ddo:I597_1335"/>
<reference evidence="8 9" key="1">
    <citation type="submission" date="2014-10" db="EMBL/GenBank/DDBJ databases">
        <title>Draft genome sequence of the proteorhodopsin-containing marine bacterium Dokdonia donghaensis.</title>
        <authorList>
            <person name="Gomez-Consarnau L."/>
            <person name="Gonzalez J.M."/>
            <person name="Riedel T."/>
            <person name="Jaenicke S."/>
            <person name="Wagner-Doebler I."/>
            <person name="Fuhrman J.A."/>
        </authorList>
    </citation>
    <scope>NUCLEOTIDE SEQUENCE [LARGE SCALE GENOMIC DNA]</scope>
    <source>
        <strain evidence="8 9">DSW-1</strain>
    </source>
</reference>